<dbReference type="InterPro" id="IPR042070">
    <property type="entry name" value="PucR_C-HTH_sf"/>
</dbReference>
<sequence>MSQPISPELAEAVGRTADRLFAVAEAAVAAWAVESPHYGARLDTRNIYPVVSHNVRVAGRYMVTDLGGDEPAEGDLAVRFDSVVRGAQLRAQEGMPIADMVDAHLMVFSIIASAVLDEIGPRPPAEVVAVLQALVQRQRRLTRLAIQAHQDEAASIGADTRAAEQELVEGLVGGNPDAELASRLGIRLAPAYHVLWFELGETPNEQRSDEVGRRASGRRKVRRVHDELRRRFGTDLLVRLEPTGGVALLPATDRTPEPARVRELLVRLSSVALASIHAGMVADAPAPELPEAVSLARELGELVRGRPQPALGVLSELPLEFQLSRDTRARGALAELTARLAPDLLTTLRSYFAHDFNRKKVARELGVHPNTIDNRLARIAELTGADPRTSRGLLLLGSALTVDDLHPDRATEATDR</sequence>
<dbReference type="PANTHER" id="PTHR33744">
    <property type="entry name" value="CARBOHYDRATE DIACID REGULATOR"/>
    <property type="match status" value="1"/>
</dbReference>
<accession>A0A5C4VZ00</accession>
<dbReference type="OrthoDB" id="3190266at2"/>
<dbReference type="Proteomes" id="UP000313231">
    <property type="component" value="Unassembled WGS sequence"/>
</dbReference>
<organism evidence="2 3">
    <name type="scientific">Nocardioides albidus</name>
    <dbReference type="NCBI Taxonomy" id="1517589"/>
    <lineage>
        <taxon>Bacteria</taxon>
        <taxon>Bacillati</taxon>
        <taxon>Actinomycetota</taxon>
        <taxon>Actinomycetes</taxon>
        <taxon>Propionibacteriales</taxon>
        <taxon>Nocardioidaceae</taxon>
        <taxon>Nocardioides</taxon>
    </lineage>
</organism>
<evidence type="ECO:0000313" key="2">
    <source>
        <dbReference type="EMBL" id="TNM41177.1"/>
    </source>
</evidence>
<dbReference type="PANTHER" id="PTHR33744:SF7">
    <property type="entry name" value="PUCR FAMILY TRANSCRIPTIONAL REGULATOR"/>
    <property type="match status" value="1"/>
</dbReference>
<name>A0A5C4VZ00_9ACTN</name>
<dbReference type="RefSeq" id="WP_139622572.1">
    <property type="nucleotide sequence ID" value="NZ_VDMP01000022.1"/>
</dbReference>
<gene>
    <name evidence="2" type="ORF">FHP29_09250</name>
</gene>
<dbReference type="Gene3D" id="1.10.10.2840">
    <property type="entry name" value="PucR C-terminal helix-turn-helix domain"/>
    <property type="match status" value="1"/>
</dbReference>
<feature type="domain" description="PucR C-terminal helix-turn-helix" evidence="1">
    <location>
        <begin position="344"/>
        <end position="401"/>
    </location>
</feature>
<evidence type="ECO:0000259" key="1">
    <source>
        <dbReference type="Pfam" id="PF13556"/>
    </source>
</evidence>
<proteinExistence type="predicted"/>
<dbReference type="AlphaFoldDB" id="A0A5C4VZ00"/>
<dbReference type="EMBL" id="VDMP01000022">
    <property type="protein sequence ID" value="TNM41177.1"/>
    <property type="molecule type" value="Genomic_DNA"/>
</dbReference>
<protein>
    <submittedName>
        <fullName evidence="2">PucR family transcriptional regulator</fullName>
    </submittedName>
</protein>
<dbReference type="InterPro" id="IPR025736">
    <property type="entry name" value="PucR_C-HTH_dom"/>
</dbReference>
<dbReference type="InterPro" id="IPR051448">
    <property type="entry name" value="CdaR-like_regulators"/>
</dbReference>
<dbReference type="Pfam" id="PF13556">
    <property type="entry name" value="HTH_30"/>
    <property type="match status" value="1"/>
</dbReference>
<keyword evidence="3" id="KW-1185">Reference proteome</keyword>
<reference evidence="2 3" key="1">
    <citation type="journal article" date="2016" name="Int. J. Syst. Evol. Microbiol.">
        <title>Nocardioides albidus sp. nov., an actinobacterium isolated from garden soil.</title>
        <authorList>
            <person name="Singh H."/>
            <person name="Du J."/>
            <person name="Trinh H."/>
            <person name="Won K."/>
            <person name="Yang J.E."/>
            <person name="Yin C."/>
            <person name="Kook M."/>
            <person name="Yi T.H."/>
        </authorList>
    </citation>
    <scope>NUCLEOTIDE SEQUENCE [LARGE SCALE GENOMIC DNA]</scope>
    <source>
        <strain evidence="2 3">CCTCC AB 2015297</strain>
    </source>
</reference>
<comment type="caution">
    <text evidence="2">The sequence shown here is derived from an EMBL/GenBank/DDBJ whole genome shotgun (WGS) entry which is preliminary data.</text>
</comment>
<evidence type="ECO:0000313" key="3">
    <source>
        <dbReference type="Proteomes" id="UP000313231"/>
    </source>
</evidence>